<reference evidence="6 7" key="1">
    <citation type="journal article" date="2021" name="Nat. Commun.">
        <title>Genetic determinants of endophytism in the Arabidopsis root mycobiome.</title>
        <authorList>
            <person name="Mesny F."/>
            <person name="Miyauchi S."/>
            <person name="Thiergart T."/>
            <person name="Pickel B."/>
            <person name="Atanasova L."/>
            <person name="Karlsson M."/>
            <person name="Huettel B."/>
            <person name="Barry K.W."/>
            <person name="Haridas S."/>
            <person name="Chen C."/>
            <person name="Bauer D."/>
            <person name="Andreopoulos W."/>
            <person name="Pangilinan J."/>
            <person name="LaButti K."/>
            <person name="Riley R."/>
            <person name="Lipzen A."/>
            <person name="Clum A."/>
            <person name="Drula E."/>
            <person name="Henrissat B."/>
            <person name="Kohler A."/>
            <person name="Grigoriev I.V."/>
            <person name="Martin F.M."/>
            <person name="Hacquard S."/>
        </authorList>
    </citation>
    <scope>NUCLEOTIDE SEQUENCE [LARGE SCALE GENOMIC DNA]</scope>
    <source>
        <strain evidence="6 7">MPI-SDFR-AT-0080</strain>
    </source>
</reference>
<sequence>MSLLRVAARRPLAASCGAPARAFSTTSPRRDDPTKDLLNSILPPGDRERSSWSRSQTQFRPSQQQSRSPVASPPPSGNQHGFAQDLVQQNLMSQDFVASEIDASRLRAELEAQAPRRWQFGDVYAPHDLTGVEAKKWKKSRRTPELDAFDTLGLDPLKEYKNFSIISEYMTEMGRIKHSKVTGLRPRNHRKLAKAIRRAIGIGIMPSVHVHPELIKPSHGAAPGGGSY</sequence>
<dbReference type="InterPro" id="IPR001648">
    <property type="entry name" value="Ribosomal_bS18"/>
</dbReference>
<gene>
    <name evidence="6" type="ORF">B0J12DRAFT_330976</name>
</gene>
<organism evidence="6 7">
    <name type="scientific">Macrophomina phaseolina</name>
    <dbReference type="NCBI Taxonomy" id="35725"/>
    <lineage>
        <taxon>Eukaryota</taxon>
        <taxon>Fungi</taxon>
        <taxon>Dikarya</taxon>
        <taxon>Ascomycota</taxon>
        <taxon>Pezizomycotina</taxon>
        <taxon>Dothideomycetes</taxon>
        <taxon>Dothideomycetes incertae sedis</taxon>
        <taxon>Botryosphaeriales</taxon>
        <taxon>Botryosphaeriaceae</taxon>
        <taxon>Macrophomina</taxon>
    </lineage>
</organism>
<feature type="compositionally biased region" description="Low complexity" evidence="5">
    <location>
        <begin position="53"/>
        <end position="70"/>
    </location>
</feature>
<keyword evidence="2 6" id="KW-0689">Ribosomal protein</keyword>
<evidence type="ECO:0000313" key="6">
    <source>
        <dbReference type="EMBL" id="KAH7060403.1"/>
    </source>
</evidence>
<evidence type="ECO:0000256" key="3">
    <source>
        <dbReference type="ARBA" id="ARBA00023274"/>
    </source>
</evidence>
<accession>A0ABQ8GL61</accession>
<dbReference type="EMBL" id="JAGTJR010000005">
    <property type="protein sequence ID" value="KAH7060403.1"/>
    <property type="molecule type" value="Genomic_DNA"/>
</dbReference>
<dbReference type="GO" id="GO:0005840">
    <property type="term" value="C:ribosome"/>
    <property type="evidence" value="ECO:0007669"/>
    <property type="project" value="UniProtKB-KW"/>
</dbReference>
<dbReference type="InterPro" id="IPR036870">
    <property type="entry name" value="Ribosomal_bS18_sf"/>
</dbReference>
<keyword evidence="3" id="KW-0687">Ribonucleoprotein</keyword>
<dbReference type="PANTHER" id="PTHR13479">
    <property type="entry name" value="30S RIBOSOMAL PROTEIN S18"/>
    <property type="match status" value="1"/>
</dbReference>
<dbReference type="Proteomes" id="UP000774617">
    <property type="component" value="Unassembled WGS sequence"/>
</dbReference>
<comment type="similarity">
    <text evidence="1">Belongs to the bacterial ribosomal protein bS18 family.</text>
</comment>
<comment type="caution">
    <text evidence="6">The sequence shown here is derived from an EMBL/GenBank/DDBJ whole genome shotgun (WGS) entry which is preliminary data.</text>
</comment>
<feature type="region of interest" description="Disordered" evidence="5">
    <location>
        <begin position="15"/>
        <end position="82"/>
    </location>
</feature>
<evidence type="ECO:0000256" key="2">
    <source>
        <dbReference type="ARBA" id="ARBA00022980"/>
    </source>
</evidence>
<proteinExistence type="inferred from homology"/>
<evidence type="ECO:0000256" key="1">
    <source>
        <dbReference type="ARBA" id="ARBA00005589"/>
    </source>
</evidence>
<name>A0ABQ8GL61_9PEZI</name>
<evidence type="ECO:0000313" key="7">
    <source>
        <dbReference type="Proteomes" id="UP000774617"/>
    </source>
</evidence>
<dbReference type="Pfam" id="PF01084">
    <property type="entry name" value="Ribosomal_S18"/>
    <property type="match status" value="1"/>
</dbReference>
<keyword evidence="7" id="KW-1185">Reference proteome</keyword>
<dbReference type="PANTHER" id="PTHR13479:SF40">
    <property type="entry name" value="SMALL RIBOSOMAL SUBUNIT PROTEIN BS18M"/>
    <property type="match status" value="1"/>
</dbReference>
<dbReference type="SUPFAM" id="SSF46911">
    <property type="entry name" value="Ribosomal protein S18"/>
    <property type="match status" value="1"/>
</dbReference>
<evidence type="ECO:0000256" key="4">
    <source>
        <dbReference type="ARBA" id="ARBA00035264"/>
    </source>
</evidence>
<protein>
    <recommendedName>
        <fullName evidence="4">Small ribosomal subunit protein bS18m</fullName>
    </recommendedName>
</protein>
<evidence type="ECO:0000256" key="5">
    <source>
        <dbReference type="SAM" id="MobiDB-lite"/>
    </source>
</evidence>
<dbReference type="Gene3D" id="4.10.640.10">
    <property type="entry name" value="Ribosomal protein S18"/>
    <property type="match status" value="1"/>
</dbReference>